<protein>
    <recommendedName>
        <fullName evidence="6 7">D,D-heptose 1,7-bisphosphate phosphatase</fullName>
        <ecNumber evidence="7">3.1.3.-</ecNumber>
    </recommendedName>
</protein>
<dbReference type="KEGG" id="gba:J421_2991"/>
<comment type="subcellular location">
    <subcellularLocation>
        <location evidence="1 7">Cytoplasm</location>
    </subcellularLocation>
</comment>
<evidence type="ECO:0000256" key="10">
    <source>
        <dbReference type="PIRSR" id="PIRSR004682-3"/>
    </source>
</evidence>
<keyword evidence="11" id="KW-0460">Magnesium</keyword>
<dbReference type="EC" id="3.1.3.-" evidence="7"/>
<dbReference type="Proteomes" id="UP000019151">
    <property type="component" value="Chromosome"/>
</dbReference>
<sequence length="190" mass="20591">MSDDGAGRRAVFFDRDGTLIDDVHYIADPTKVVLRPGAAGAVRRINQAGWLAIVVTNQSGIARGMLTEDDYRRVEARVGELLGTGGARLDASYFCPHLPEVTGPCACRKPGTALYERAAAEHGIDLARSAYVGDKLRDVEPARRLGGLGVLVPSRDTKWLDQQRARDEFTLNTTLDAAVDRVLAWRGSAS</sequence>
<dbReference type="RefSeq" id="WP_025411998.1">
    <property type="nucleotide sequence ID" value="NZ_CP007128.1"/>
</dbReference>
<feature type="binding site" evidence="9">
    <location>
        <begin position="14"/>
        <end position="16"/>
    </location>
    <ligand>
        <name>substrate</name>
    </ligand>
</feature>
<feature type="site" description="Contributes to substrate recognition" evidence="10">
    <location>
        <position position="108"/>
    </location>
</feature>
<feature type="site" description="Stabilizes the phosphoryl group" evidence="10">
    <location>
        <position position="56"/>
    </location>
</feature>
<evidence type="ECO:0000256" key="7">
    <source>
        <dbReference type="PIRNR" id="PIRNR004682"/>
    </source>
</evidence>
<keyword evidence="2 7" id="KW-0963">Cytoplasm</keyword>
<dbReference type="NCBIfam" id="TIGR01656">
    <property type="entry name" value="Histidinol-ppas"/>
    <property type="match status" value="1"/>
</dbReference>
<feature type="binding site" evidence="11">
    <location>
        <position position="134"/>
    </location>
    <ligand>
        <name>Mg(2+)</name>
        <dbReference type="ChEBI" id="CHEBI:18420"/>
    </ligand>
</feature>
<feature type="binding site" evidence="11">
    <location>
        <position position="95"/>
    </location>
    <ligand>
        <name>Zn(2+)</name>
        <dbReference type="ChEBI" id="CHEBI:29105"/>
    </ligand>
</feature>
<evidence type="ECO:0000256" key="9">
    <source>
        <dbReference type="PIRSR" id="PIRSR004682-2"/>
    </source>
</evidence>
<dbReference type="STRING" id="861299.J421_2991"/>
<evidence type="ECO:0000256" key="6">
    <source>
        <dbReference type="ARBA" id="ARBA00031828"/>
    </source>
</evidence>
<dbReference type="AlphaFoldDB" id="W0RM63"/>
<feature type="binding site" evidence="11">
    <location>
        <position position="105"/>
    </location>
    <ligand>
        <name>Zn(2+)</name>
        <dbReference type="ChEBI" id="CHEBI:29105"/>
    </ligand>
</feature>
<evidence type="ECO:0000256" key="3">
    <source>
        <dbReference type="ARBA" id="ARBA00022723"/>
    </source>
</evidence>
<organism evidence="12 13">
    <name type="scientific">Gemmatirosa kalamazoonensis</name>
    <dbReference type="NCBI Taxonomy" id="861299"/>
    <lineage>
        <taxon>Bacteria</taxon>
        <taxon>Pseudomonadati</taxon>
        <taxon>Gemmatimonadota</taxon>
        <taxon>Gemmatimonadia</taxon>
        <taxon>Gemmatimonadales</taxon>
        <taxon>Gemmatimonadaceae</taxon>
        <taxon>Gemmatirosa</taxon>
    </lineage>
</organism>
<dbReference type="EMBL" id="CP007128">
    <property type="protein sequence ID" value="AHG90528.1"/>
    <property type="molecule type" value="Genomic_DNA"/>
</dbReference>
<gene>
    <name evidence="12" type="ORF">J421_2991</name>
</gene>
<evidence type="ECO:0000313" key="12">
    <source>
        <dbReference type="EMBL" id="AHG90528.1"/>
    </source>
</evidence>
<dbReference type="GO" id="GO:0005975">
    <property type="term" value="P:carbohydrate metabolic process"/>
    <property type="evidence" value="ECO:0007669"/>
    <property type="project" value="InterPro"/>
</dbReference>
<dbReference type="InterPro" id="IPR004446">
    <property type="entry name" value="Heptose_bisP_phosphatase"/>
</dbReference>
<comment type="cofactor">
    <cofactor evidence="11">
        <name>Zn(2+)</name>
        <dbReference type="ChEBI" id="CHEBI:29105"/>
    </cofactor>
</comment>
<dbReference type="PANTHER" id="PTHR42891:SF1">
    <property type="entry name" value="D-GLYCERO-BETA-D-MANNO-HEPTOSE-1,7-BISPHOSPHATE 7-PHOSPHATASE"/>
    <property type="match status" value="1"/>
</dbReference>
<feature type="binding site" evidence="9">
    <location>
        <position position="135"/>
    </location>
    <ligand>
        <name>substrate</name>
    </ligand>
</feature>
<comment type="similarity">
    <text evidence="7">Belongs to the gmhB family.</text>
</comment>
<dbReference type="GO" id="GO:0016791">
    <property type="term" value="F:phosphatase activity"/>
    <property type="evidence" value="ECO:0007669"/>
    <property type="project" value="InterPro"/>
</dbReference>
<keyword evidence="13" id="KW-1185">Reference proteome</keyword>
<dbReference type="InterPro" id="IPR006543">
    <property type="entry name" value="Histidinol-phos"/>
</dbReference>
<dbReference type="InterPro" id="IPR036412">
    <property type="entry name" value="HAD-like_sf"/>
</dbReference>
<dbReference type="HOGENOM" id="CLU_085077_2_2_0"/>
<dbReference type="eggNOG" id="COG0241">
    <property type="taxonomic scope" value="Bacteria"/>
</dbReference>
<dbReference type="SUPFAM" id="SSF56784">
    <property type="entry name" value="HAD-like"/>
    <property type="match status" value="1"/>
</dbReference>
<evidence type="ECO:0000313" key="13">
    <source>
        <dbReference type="Proteomes" id="UP000019151"/>
    </source>
</evidence>
<dbReference type="InParanoid" id="W0RM63"/>
<feature type="binding site" evidence="11">
    <location>
        <position position="135"/>
    </location>
    <ligand>
        <name>Mg(2+)</name>
        <dbReference type="ChEBI" id="CHEBI:18420"/>
    </ligand>
</feature>
<feature type="binding site" evidence="9">
    <location>
        <begin position="22"/>
        <end position="25"/>
    </location>
    <ligand>
        <name>substrate</name>
    </ligand>
</feature>
<dbReference type="NCBIfam" id="TIGR01662">
    <property type="entry name" value="HAD-SF-IIIA"/>
    <property type="match status" value="1"/>
</dbReference>
<dbReference type="PIRSF" id="PIRSF004682">
    <property type="entry name" value="GmhB"/>
    <property type="match status" value="1"/>
</dbReference>
<keyword evidence="4 7" id="KW-0378">Hydrolase</keyword>
<feature type="active site" description="Proton donor" evidence="8">
    <location>
        <position position="16"/>
    </location>
</feature>
<dbReference type="GO" id="GO:0005737">
    <property type="term" value="C:cytoplasm"/>
    <property type="evidence" value="ECO:0007669"/>
    <property type="project" value="UniProtKB-SubCell"/>
</dbReference>
<evidence type="ECO:0000256" key="1">
    <source>
        <dbReference type="ARBA" id="ARBA00004496"/>
    </source>
</evidence>
<evidence type="ECO:0000256" key="2">
    <source>
        <dbReference type="ARBA" id="ARBA00022490"/>
    </source>
</evidence>
<evidence type="ECO:0000256" key="4">
    <source>
        <dbReference type="ARBA" id="ARBA00022801"/>
    </source>
</evidence>
<evidence type="ECO:0000256" key="8">
    <source>
        <dbReference type="PIRSR" id="PIRSR004682-1"/>
    </source>
</evidence>
<feature type="binding site" evidence="11">
    <location>
        <position position="97"/>
    </location>
    <ligand>
        <name>Zn(2+)</name>
        <dbReference type="ChEBI" id="CHEBI:29105"/>
    </ligand>
</feature>
<accession>W0RM63</accession>
<comment type="cofactor">
    <cofactor evidence="11">
        <name>Mg(2+)</name>
        <dbReference type="ChEBI" id="CHEBI:18420"/>
    </cofactor>
</comment>
<dbReference type="Pfam" id="PF13242">
    <property type="entry name" value="Hydrolase_like"/>
    <property type="match status" value="1"/>
</dbReference>
<evidence type="ECO:0000256" key="5">
    <source>
        <dbReference type="ARBA" id="ARBA00023277"/>
    </source>
</evidence>
<feature type="binding site" evidence="9">
    <location>
        <begin position="56"/>
        <end position="59"/>
    </location>
    <ligand>
        <name>substrate</name>
    </ligand>
</feature>
<dbReference type="OrthoDB" id="9801899at2"/>
<keyword evidence="3 11" id="KW-0479">Metal-binding</keyword>
<proteinExistence type="inferred from homology"/>
<reference evidence="12 13" key="1">
    <citation type="journal article" date="2014" name="Genome Announc.">
        <title>Genome Sequence and Methylome of Soil Bacterium Gemmatirosa kalamazoonensis KBS708T, a Member of the Rarely Cultivated Gemmatimonadetes Phylum.</title>
        <authorList>
            <person name="Debruyn J.M."/>
            <person name="Radosevich M."/>
            <person name="Wommack K.E."/>
            <person name="Polson S.W."/>
            <person name="Hauser L.J."/>
            <person name="Fawaz M.N."/>
            <person name="Korlach J."/>
            <person name="Tsai Y.C."/>
        </authorList>
    </citation>
    <scope>NUCLEOTIDE SEQUENCE [LARGE SCALE GENOMIC DNA]</scope>
    <source>
        <strain evidence="12 13">KBS708</strain>
    </source>
</reference>
<feature type="binding site" evidence="11">
    <location>
        <position position="107"/>
    </location>
    <ligand>
        <name>Zn(2+)</name>
        <dbReference type="ChEBI" id="CHEBI:29105"/>
    </ligand>
</feature>
<feature type="binding site" evidence="11">
    <location>
        <position position="16"/>
    </location>
    <ligand>
        <name>Mg(2+)</name>
        <dbReference type="ChEBI" id="CHEBI:18420"/>
    </ligand>
</feature>
<dbReference type="CDD" id="cd07503">
    <property type="entry name" value="HAD_HisB-N"/>
    <property type="match status" value="1"/>
</dbReference>
<keyword evidence="11" id="KW-0862">Zinc</keyword>
<feature type="active site" description="Nucleophile" evidence="8">
    <location>
        <position position="14"/>
    </location>
</feature>
<dbReference type="Gene3D" id="3.40.50.1000">
    <property type="entry name" value="HAD superfamily/HAD-like"/>
    <property type="match status" value="1"/>
</dbReference>
<dbReference type="PANTHER" id="PTHR42891">
    <property type="entry name" value="D-GLYCERO-BETA-D-MANNO-HEPTOSE-1,7-BISPHOSPHATE 7-PHOSPHATASE"/>
    <property type="match status" value="1"/>
</dbReference>
<dbReference type="GO" id="GO:0046872">
    <property type="term" value="F:metal ion binding"/>
    <property type="evidence" value="ECO:0007669"/>
    <property type="project" value="UniProtKB-KW"/>
</dbReference>
<dbReference type="InterPro" id="IPR006549">
    <property type="entry name" value="HAD-SF_hydro_IIIA"/>
</dbReference>
<name>W0RM63_9BACT</name>
<evidence type="ECO:0000256" key="11">
    <source>
        <dbReference type="PIRSR" id="PIRSR004682-4"/>
    </source>
</evidence>
<feature type="binding site" evidence="11">
    <location>
        <position position="14"/>
    </location>
    <ligand>
        <name>Mg(2+)</name>
        <dbReference type="ChEBI" id="CHEBI:18420"/>
    </ligand>
</feature>
<keyword evidence="5 7" id="KW-0119">Carbohydrate metabolism</keyword>
<dbReference type="InterPro" id="IPR023214">
    <property type="entry name" value="HAD_sf"/>
</dbReference>
<feature type="site" description="Stabilizes the phosphoryl group" evidence="10">
    <location>
        <position position="109"/>
    </location>
</feature>
<feature type="binding site" evidence="9">
    <location>
        <begin position="108"/>
        <end position="109"/>
    </location>
    <ligand>
        <name>substrate</name>
    </ligand>
</feature>